<organism evidence="1">
    <name type="scientific">marine sediment metagenome</name>
    <dbReference type="NCBI Taxonomy" id="412755"/>
    <lineage>
        <taxon>unclassified sequences</taxon>
        <taxon>metagenomes</taxon>
        <taxon>ecological metagenomes</taxon>
    </lineage>
</organism>
<proteinExistence type="predicted"/>
<dbReference type="AlphaFoldDB" id="X0VL87"/>
<gene>
    <name evidence="1" type="ORF">S01H1_36026</name>
</gene>
<evidence type="ECO:0000313" key="1">
    <source>
        <dbReference type="EMBL" id="GAG01326.1"/>
    </source>
</evidence>
<comment type="caution">
    <text evidence="1">The sequence shown here is derived from an EMBL/GenBank/DDBJ whole genome shotgun (WGS) entry which is preliminary data.</text>
</comment>
<reference evidence="1" key="1">
    <citation type="journal article" date="2014" name="Front. Microbiol.">
        <title>High frequency of phylogenetically diverse reductive dehalogenase-homologous genes in deep subseafloor sedimentary metagenomes.</title>
        <authorList>
            <person name="Kawai M."/>
            <person name="Futagami T."/>
            <person name="Toyoda A."/>
            <person name="Takaki Y."/>
            <person name="Nishi S."/>
            <person name="Hori S."/>
            <person name="Arai W."/>
            <person name="Tsubouchi T."/>
            <person name="Morono Y."/>
            <person name="Uchiyama I."/>
            <person name="Ito T."/>
            <person name="Fujiyama A."/>
            <person name="Inagaki F."/>
            <person name="Takami H."/>
        </authorList>
    </citation>
    <scope>NUCLEOTIDE SEQUENCE</scope>
    <source>
        <strain evidence="1">Expedition CK06-06</strain>
    </source>
</reference>
<dbReference type="Gene3D" id="3.30.420.40">
    <property type="match status" value="1"/>
</dbReference>
<evidence type="ECO:0008006" key="2">
    <source>
        <dbReference type="Google" id="ProtNLM"/>
    </source>
</evidence>
<dbReference type="SUPFAM" id="SSF53067">
    <property type="entry name" value="Actin-like ATPase domain"/>
    <property type="match status" value="1"/>
</dbReference>
<name>X0VL87_9ZZZZ</name>
<sequence length="56" mass="6372">AGIGAGIYKDYQDAFVGLKTVKVIEPNPTLAASYQEAYERWEDVLYDRTRKVFEDA</sequence>
<dbReference type="InterPro" id="IPR043129">
    <property type="entry name" value="ATPase_NBD"/>
</dbReference>
<accession>X0VL87</accession>
<feature type="non-terminal residue" evidence="1">
    <location>
        <position position="1"/>
    </location>
</feature>
<protein>
    <recommendedName>
        <fullName evidence="2">Carbohydrate kinase FGGY C-terminal domain-containing protein</fullName>
    </recommendedName>
</protein>
<dbReference type="EMBL" id="BARS01022539">
    <property type="protein sequence ID" value="GAG01326.1"/>
    <property type="molecule type" value="Genomic_DNA"/>
</dbReference>